<keyword evidence="8" id="KW-0547">Nucleotide-binding</keyword>
<evidence type="ECO:0000313" key="19">
    <source>
        <dbReference type="EMBL" id="KGN32354.1"/>
    </source>
</evidence>
<dbReference type="InterPro" id="IPR047669">
    <property type="entry name" value="MtrAB_MtrB"/>
</dbReference>
<dbReference type="SUPFAM" id="SSF55874">
    <property type="entry name" value="ATPase domain of HSP90 chaperone/DNA topoisomerase II/histidine kinase"/>
    <property type="match status" value="1"/>
</dbReference>
<dbReference type="EMBL" id="AVPJ01000007">
    <property type="protein sequence ID" value="KGN32354.1"/>
    <property type="molecule type" value="Genomic_DNA"/>
</dbReference>
<evidence type="ECO:0000256" key="11">
    <source>
        <dbReference type="ARBA" id="ARBA00022989"/>
    </source>
</evidence>
<evidence type="ECO:0000256" key="6">
    <source>
        <dbReference type="ARBA" id="ARBA00022679"/>
    </source>
</evidence>
<dbReference type="SUPFAM" id="SSF47384">
    <property type="entry name" value="Homodimeric domain of signal transducing histidine kinase"/>
    <property type="match status" value="1"/>
</dbReference>
<dbReference type="EC" id="2.7.13.3" evidence="3"/>
<reference evidence="19 20" key="1">
    <citation type="submission" date="2013-08" db="EMBL/GenBank/DDBJ databases">
        <title>The genome sequence of Knoellia sinensis.</title>
        <authorList>
            <person name="Zhu W."/>
            <person name="Wang G."/>
        </authorList>
    </citation>
    <scope>NUCLEOTIDE SEQUENCE [LARGE SCALE GENOMIC DNA]</scope>
    <source>
        <strain evidence="19 20">KCTC 19936</strain>
    </source>
</reference>
<keyword evidence="9" id="KW-0418">Kinase</keyword>
<evidence type="ECO:0000256" key="5">
    <source>
        <dbReference type="ARBA" id="ARBA00022553"/>
    </source>
</evidence>
<evidence type="ECO:0000256" key="15">
    <source>
        <dbReference type="SAM" id="MobiDB-lite"/>
    </source>
</evidence>
<dbReference type="RefSeq" id="WP_035916093.1">
    <property type="nucleotide sequence ID" value="NZ_AVPJ01000007.1"/>
</dbReference>
<dbReference type="Pfam" id="PF00672">
    <property type="entry name" value="HAMP"/>
    <property type="match status" value="1"/>
</dbReference>
<keyword evidence="12" id="KW-0902">Two-component regulatory system</keyword>
<dbReference type="PROSITE" id="PS50885">
    <property type="entry name" value="HAMP"/>
    <property type="match status" value="1"/>
</dbReference>
<dbReference type="InterPro" id="IPR004358">
    <property type="entry name" value="Sig_transdc_His_kin-like_C"/>
</dbReference>
<evidence type="ECO:0000256" key="7">
    <source>
        <dbReference type="ARBA" id="ARBA00022692"/>
    </source>
</evidence>
<dbReference type="SMART" id="SM00388">
    <property type="entry name" value="HisKA"/>
    <property type="match status" value="1"/>
</dbReference>
<dbReference type="SUPFAM" id="SSF158472">
    <property type="entry name" value="HAMP domain-like"/>
    <property type="match status" value="1"/>
</dbReference>
<evidence type="ECO:0000256" key="13">
    <source>
        <dbReference type="ARBA" id="ARBA00023136"/>
    </source>
</evidence>
<dbReference type="PROSITE" id="PS50109">
    <property type="entry name" value="HIS_KIN"/>
    <property type="match status" value="1"/>
</dbReference>
<dbReference type="InterPro" id="IPR005467">
    <property type="entry name" value="His_kinase_dom"/>
</dbReference>
<keyword evidence="13 16" id="KW-0472">Membrane</keyword>
<feature type="transmembrane region" description="Helical" evidence="16">
    <location>
        <begin position="203"/>
        <end position="226"/>
    </location>
</feature>
<dbReference type="PANTHER" id="PTHR43547">
    <property type="entry name" value="TWO-COMPONENT HISTIDINE KINASE"/>
    <property type="match status" value="1"/>
</dbReference>
<feature type="region of interest" description="Disordered" evidence="15">
    <location>
        <begin position="508"/>
        <end position="528"/>
    </location>
</feature>
<dbReference type="GO" id="GO:0000155">
    <property type="term" value="F:phosphorelay sensor kinase activity"/>
    <property type="evidence" value="ECO:0007669"/>
    <property type="project" value="InterPro"/>
</dbReference>
<evidence type="ECO:0000313" key="20">
    <source>
        <dbReference type="Proteomes" id="UP000030002"/>
    </source>
</evidence>
<dbReference type="SMART" id="SM00304">
    <property type="entry name" value="HAMP"/>
    <property type="match status" value="1"/>
</dbReference>
<evidence type="ECO:0000256" key="4">
    <source>
        <dbReference type="ARBA" id="ARBA00022475"/>
    </source>
</evidence>
<dbReference type="GO" id="GO:0005524">
    <property type="term" value="F:ATP binding"/>
    <property type="evidence" value="ECO:0007669"/>
    <property type="project" value="UniProtKB-KW"/>
</dbReference>
<dbReference type="InterPro" id="IPR003594">
    <property type="entry name" value="HATPase_dom"/>
</dbReference>
<feature type="compositionally biased region" description="Low complexity" evidence="15">
    <location>
        <begin position="511"/>
        <end position="528"/>
    </location>
</feature>
<evidence type="ECO:0000256" key="3">
    <source>
        <dbReference type="ARBA" id="ARBA00012438"/>
    </source>
</evidence>
<sequence length="528" mass="56749">MAGARMAARAVVAAWNSLLRTWRRSLQFRVVSTTVLLGIVVVSLLGSYLYNEIADDLQSDRVRTSEQEARALTQQAQDQWDNTTATSVQELNLVGDDVVRGLTPAGPDPGRYVIMLRGAKNTSPTLLNARGTGGIAISAVPQELREAVAADPSHQQTKVSNILIDGGQVPAVFVGTGVEVPTAGRYDLFYVTPMTQEVRTMSLISTAFTLAGLALTVLLGAVAWVVTKQVVTPVRRAAEVAERLSSGKLNERMASRGEDDLALLGTSFNAMADSLQAQIRQLEGLSRVQQRFVSDVSHELRTPLTTIRMAGDLLYDSRSEFDPVVGRSAELLQGELDRFESLLADLLEISRFDAGAAALDLEPVNLCDTVAEVVSAAKPLAERRGSTVEIVAAGPVEAEVDQRRVERILRNLVVNAIEHGEGKPVTIHLRSGEGSVAVVVEDHGVGLRQGEASMVFTRFWRADPARARTTGGTGLGLAIALEDARLHNGWLQAWGEPGAGSRFRLTLPQKSGESLTSSPLPLSPGERL</sequence>
<dbReference type="Pfam" id="PF00512">
    <property type="entry name" value="HisKA"/>
    <property type="match status" value="1"/>
</dbReference>
<keyword evidence="5" id="KW-0597">Phosphoprotein</keyword>
<keyword evidence="7 16" id="KW-0812">Transmembrane</keyword>
<dbReference type="Gene3D" id="3.30.565.10">
    <property type="entry name" value="Histidine kinase-like ATPase, C-terminal domain"/>
    <property type="match status" value="1"/>
</dbReference>
<evidence type="ECO:0000256" key="14">
    <source>
        <dbReference type="ARBA" id="ARBA00035305"/>
    </source>
</evidence>
<keyword evidence="4" id="KW-1003">Cell membrane</keyword>
<comment type="caution">
    <text evidence="19">The sequence shown here is derived from an EMBL/GenBank/DDBJ whole genome shotgun (WGS) entry which is preliminary data.</text>
</comment>
<evidence type="ECO:0000259" key="18">
    <source>
        <dbReference type="PROSITE" id="PS50885"/>
    </source>
</evidence>
<dbReference type="PANTHER" id="PTHR43547:SF2">
    <property type="entry name" value="HYBRID SIGNAL TRANSDUCTION HISTIDINE KINASE C"/>
    <property type="match status" value="1"/>
</dbReference>
<evidence type="ECO:0000256" key="16">
    <source>
        <dbReference type="SAM" id="Phobius"/>
    </source>
</evidence>
<evidence type="ECO:0000256" key="12">
    <source>
        <dbReference type="ARBA" id="ARBA00023012"/>
    </source>
</evidence>
<protein>
    <recommendedName>
        <fullName evidence="14">Sensor histidine kinase MtrB</fullName>
        <ecNumber evidence="3">2.7.13.3</ecNumber>
    </recommendedName>
</protein>
<dbReference type="CDD" id="cd06225">
    <property type="entry name" value="HAMP"/>
    <property type="match status" value="1"/>
</dbReference>
<dbReference type="OrthoDB" id="9786919at2"/>
<accession>A0A0A0J6E4</accession>
<dbReference type="Gene3D" id="1.10.287.130">
    <property type="match status" value="1"/>
</dbReference>
<dbReference type="Pfam" id="PF02518">
    <property type="entry name" value="HATPase_c"/>
    <property type="match status" value="1"/>
</dbReference>
<keyword evidence="20" id="KW-1185">Reference proteome</keyword>
<dbReference type="eggNOG" id="COG5002">
    <property type="taxonomic scope" value="Bacteria"/>
</dbReference>
<dbReference type="GO" id="GO:0005886">
    <property type="term" value="C:plasma membrane"/>
    <property type="evidence" value="ECO:0007669"/>
    <property type="project" value="UniProtKB-SubCell"/>
</dbReference>
<dbReference type="FunFam" id="3.30.565.10:FF:000013">
    <property type="entry name" value="Two-component sensor histidine kinase"/>
    <property type="match status" value="1"/>
</dbReference>
<proteinExistence type="predicted"/>
<name>A0A0A0J6E4_9MICO</name>
<comment type="subcellular location">
    <subcellularLocation>
        <location evidence="2">Cell membrane</location>
        <topology evidence="2">Multi-pass membrane protein</topology>
    </subcellularLocation>
</comment>
<evidence type="ECO:0000256" key="8">
    <source>
        <dbReference type="ARBA" id="ARBA00022741"/>
    </source>
</evidence>
<dbReference type="NCBIfam" id="NF040691">
    <property type="entry name" value="MtrAB_MtrB"/>
    <property type="match status" value="1"/>
</dbReference>
<feature type="domain" description="Histidine kinase" evidence="17">
    <location>
        <begin position="295"/>
        <end position="511"/>
    </location>
</feature>
<dbReference type="Gene3D" id="6.10.340.10">
    <property type="match status" value="1"/>
</dbReference>
<feature type="transmembrane region" description="Helical" evidence="16">
    <location>
        <begin position="30"/>
        <end position="50"/>
    </location>
</feature>
<dbReference type="AlphaFoldDB" id="A0A0A0J6E4"/>
<dbReference type="Proteomes" id="UP000030002">
    <property type="component" value="Unassembled WGS sequence"/>
</dbReference>
<evidence type="ECO:0000256" key="2">
    <source>
        <dbReference type="ARBA" id="ARBA00004651"/>
    </source>
</evidence>
<dbReference type="SMART" id="SM00387">
    <property type="entry name" value="HATPase_c"/>
    <property type="match status" value="1"/>
</dbReference>
<dbReference type="FunFam" id="1.10.287.130:FF:000010">
    <property type="entry name" value="Two-component sensor histidine kinase"/>
    <property type="match status" value="1"/>
</dbReference>
<evidence type="ECO:0000256" key="9">
    <source>
        <dbReference type="ARBA" id="ARBA00022777"/>
    </source>
</evidence>
<dbReference type="CDD" id="cd00082">
    <property type="entry name" value="HisKA"/>
    <property type="match status" value="1"/>
</dbReference>
<dbReference type="STRING" id="1385520.N802_18490"/>
<keyword evidence="11 16" id="KW-1133">Transmembrane helix</keyword>
<evidence type="ECO:0000256" key="10">
    <source>
        <dbReference type="ARBA" id="ARBA00022840"/>
    </source>
</evidence>
<feature type="domain" description="HAMP" evidence="18">
    <location>
        <begin position="228"/>
        <end position="280"/>
    </location>
</feature>
<dbReference type="InterPro" id="IPR003660">
    <property type="entry name" value="HAMP_dom"/>
</dbReference>
<evidence type="ECO:0000259" key="17">
    <source>
        <dbReference type="PROSITE" id="PS50109"/>
    </source>
</evidence>
<comment type="catalytic activity">
    <reaction evidence="1">
        <text>ATP + protein L-histidine = ADP + protein N-phospho-L-histidine.</text>
        <dbReference type="EC" id="2.7.13.3"/>
    </reaction>
</comment>
<keyword evidence="6" id="KW-0808">Transferase</keyword>
<dbReference type="InterPro" id="IPR036890">
    <property type="entry name" value="HATPase_C_sf"/>
</dbReference>
<evidence type="ECO:0000256" key="1">
    <source>
        <dbReference type="ARBA" id="ARBA00000085"/>
    </source>
</evidence>
<dbReference type="InterPro" id="IPR003661">
    <property type="entry name" value="HisK_dim/P_dom"/>
</dbReference>
<organism evidence="19 20">
    <name type="scientific">Knoellia sinensis KCTC 19936</name>
    <dbReference type="NCBI Taxonomy" id="1385520"/>
    <lineage>
        <taxon>Bacteria</taxon>
        <taxon>Bacillati</taxon>
        <taxon>Actinomycetota</taxon>
        <taxon>Actinomycetes</taxon>
        <taxon>Micrococcales</taxon>
        <taxon>Intrasporangiaceae</taxon>
        <taxon>Knoellia</taxon>
    </lineage>
</organism>
<dbReference type="PRINTS" id="PR00344">
    <property type="entry name" value="BCTRLSENSOR"/>
</dbReference>
<dbReference type="InterPro" id="IPR036097">
    <property type="entry name" value="HisK_dim/P_sf"/>
</dbReference>
<keyword evidence="10" id="KW-0067">ATP-binding</keyword>
<gene>
    <name evidence="19" type="ORF">N802_18490</name>
</gene>